<protein>
    <recommendedName>
        <fullName evidence="1">Nucleotidyltransferase-like domain-containing protein</fullName>
    </recommendedName>
</protein>
<accession>A0A4R0YQR1</accession>
<comment type="caution">
    <text evidence="2">The sequence shown here is derived from an EMBL/GenBank/DDBJ whole genome shotgun (WGS) entry which is preliminary data.</text>
</comment>
<dbReference type="EMBL" id="SJTG01000004">
    <property type="protein sequence ID" value="TCI08435.1"/>
    <property type="molecule type" value="Genomic_DNA"/>
</dbReference>
<keyword evidence="3" id="KW-1185">Reference proteome</keyword>
<dbReference type="RefSeq" id="WP_131151624.1">
    <property type="nucleotide sequence ID" value="NZ_SJTG01000004.1"/>
</dbReference>
<evidence type="ECO:0000313" key="3">
    <source>
        <dbReference type="Proteomes" id="UP000291822"/>
    </source>
</evidence>
<dbReference type="InterPro" id="IPR058575">
    <property type="entry name" value="NTP_transf_8_dom"/>
</dbReference>
<proteinExistence type="predicted"/>
<evidence type="ECO:0000313" key="2">
    <source>
        <dbReference type="EMBL" id="TCI08435.1"/>
    </source>
</evidence>
<dbReference type="AlphaFoldDB" id="A0A4R0YQR1"/>
<feature type="domain" description="Nucleotidyltransferase-like" evidence="1">
    <location>
        <begin position="6"/>
        <end position="208"/>
    </location>
</feature>
<dbReference type="Proteomes" id="UP000291822">
    <property type="component" value="Unassembled WGS sequence"/>
</dbReference>
<dbReference type="Pfam" id="PF12281">
    <property type="entry name" value="NTP_transf_8"/>
    <property type="match status" value="1"/>
</dbReference>
<name>A0A4R0YQR1_9GAMM</name>
<evidence type="ECO:0000259" key="1">
    <source>
        <dbReference type="Pfam" id="PF12281"/>
    </source>
</evidence>
<gene>
    <name evidence="2" type="ORF">EZM97_27830</name>
</gene>
<reference evidence="2 3" key="1">
    <citation type="submission" date="2019-02" db="EMBL/GenBank/DDBJ databases">
        <title>Dyella amyloliquefaciens sp. nov., isolated from forest soil.</title>
        <authorList>
            <person name="Gao Z.-H."/>
            <person name="Qiu L.-H."/>
        </authorList>
    </citation>
    <scope>NUCLEOTIDE SEQUENCE [LARGE SCALE GENOMIC DNA]</scope>
    <source>
        <strain evidence="2 3">KACC 12747</strain>
    </source>
</reference>
<sequence>MNDRFAFAKLVDTLSPWIHQFVFVGGWAHRLYRLHPSADIPAYQPLATLDADVAFAEREKLEGNIKARLQEAGFHEQLTGNHRPPVSQYVLGEDAPTGFYAEFLTPLIGRATDREGRPIATLGLAGITAQRLRYLELLLNAPWRVTMGEDWGTSSPLTLSIPNPVSFIVQKLLIHDDRARDKKAQDILYIHDTLELFAADMDRLSAIWRDEVRVAMHDNWVQNLLRAMDDVFGQTNDRIRDAAAIPQGREIDPGRMRAMCHAVLKEVLA</sequence>
<organism evidence="2 3">
    <name type="scientific">Dyella soli</name>
    <dbReference type="NCBI Taxonomy" id="522319"/>
    <lineage>
        <taxon>Bacteria</taxon>
        <taxon>Pseudomonadati</taxon>
        <taxon>Pseudomonadota</taxon>
        <taxon>Gammaproteobacteria</taxon>
        <taxon>Lysobacterales</taxon>
        <taxon>Rhodanobacteraceae</taxon>
        <taxon>Dyella</taxon>
    </lineage>
</organism>